<comment type="cofactor">
    <cofactor evidence="1">
        <name>L-ascorbate</name>
        <dbReference type="ChEBI" id="CHEBI:38290"/>
    </cofactor>
</comment>
<gene>
    <name evidence="11" type="ORF">G6011_07672</name>
</gene>
<dbReference type="Proteomes" id="UP001199106">
    <property type="component" value="Unassembled WGS sequence"/>
</dbReference>
<name>A0AAD4I466_9PLEO</name>
<evidence type="ECO:0000256" key="5">
    <source>
        <dbReference type="ARBA" id="ARBA00023002"/>
    </source>
</evidence>
<dbReference type="PANTHER" id="PTHR33365">
    <property type="entry name" value="YALI0B05434P"/>
    <property type="match status" value="1"/>
</dbReference>
<evidence type="ECO:0000256" key="8">
    <source>
        <dbReference type="SAM" id="MobiDB-lite"/>
    </source>
</evidence>
<dbReference type="InterPro" id="IPR021765">
    <property type="entry name" value="UstYa-like"/>
</dbReference>
<feature type="transmembrane region" description="Helical" evidence="9">
    <location>
        <begin position="388"/>
        <end position="406"/>
    </location>
</feature>
<dbReference type="GO" id="GO:0051213">
    <property type="term" value="F:dioxygenase activity"/>
    <property type="evidence" value="ECO:0007669"/>
    <property type="project" value="UniProtKB-KW"/>
</dbReference>
<dbReference type="InterPro" id="IPR006620">
    <property type="entry name" value="Pro_4_hyd_alph"/>
</dbReference>
<dbReference type="PROSITE" id="PS51471">
    <property type="entry name" value="FE2OG_OXY"/>
    <property type="match status" value="1"/>
</dbReference>
<keyword evidence="12" id="KW-1185">Reference proteome</keyword>
<dbReference type="InterPro" id="IPR005123">
    <property type="entry name" value="Oxoglu/Fe-dep_dioxygenase_dom"/>
</dbReference>
<feature type="domain" description="Fe2OG dioxygenase" evidence="10">
    <location>
        <begin position="140"/>
        <end position="262"/>
    </location>
</feature>
<organism evidence="11 12">
    <name type="scientific">Alternaria panax</name>
    <dbReference type="NCBI Taxonomy" id="48097"/>
    <lineage>
        <taxon>Eukaryota</taxon>
        <taxon>Fungi</taxon>
        <taxon>Dikarya</taxon>
        <taxon>Ascomycota</taxon>
        <taxon>Pezizomycotina</taxon>
        <taxon>Dothideomycetes</taxon>
        <taxon>Pleosporomycetidae</taxon>
        <taxon>Pleosporales</taxon>
        <taxon>Pleosporineae</taxon>
        <taxon>Pleosporaceae</taxon>
        <taxon>Alternaria</taxon>
        <taxon>Alternaria sect. Panax</taxon>
    </lineage>
</organism>
<keyword evidence="6" id="KW-0408">Iron</keyword>
<evidence type="ECO:0000256" key="2">
    <source>
        <dbReference type="ARBA" id="ARBA00004685"/>
    </source>
</evidence>
<sequence>MAPKKKAQQGASGRSAPSSGPARQPPNWPALTPLVPEEDLALLEVLPKQIVTIPNFFTASLCKTYVAFLSSLPLTTTPGKPKKGDAVRVNDRYQIDDPAFAERLWNQTGLKKLISRDAEEGALGLSAEERKELWGGEVLGLNHNIRIYRYSKGQFFDQHYDDSNNVTLQLSDSSPVPTRTTWTLLVYLTSPATGCMGGETVFYPDLPKRKSRNPPSEPLVIDLEVGLALLHRHGADCMLHEGREVTSGEKWVIRSDFLRITYPETRFIVLDSRLELPIELSLASTMSGDDSSDQEPQTAAAFDSSAALIFVSNIQVYNWPGVTNSLIDMMEPQHHYADVRSQDHHHDDDSSTEVESLVGGEKQWTAGEYHSRAPPSRRRIMCPPVVAAMRWVLVIGLQLVIIGLLARNQGMLDSTRWKAHSTSANDVGGDITGWSPHIPTQITKFEINQTFAPYNTSEFFKPEVLRAWNELLPVGMGFQSIPDPENYHDLPTPIVWPNATVFTTSMTHQLHCLYAVVAVYSGMTSGHELEEDHHWHMIHCFDYMRQAIMCSADMALEGLETTFPDHNGGSDGWDSKHVCKDPKKVRERLESVRAYDDQEIF</sequence>
<dbReference type="GO" id="GO:0031418">
    <property type="term" value="F:L-ascorbic acid binding"/>
    <property type="evidence" value="ECO:0007669"/>
    <property type="project" value="InterPro"/>
</dbReference>
<evidence type="ECO:0000256" key="1">
    <source>
        <dbReference type="ARBA" id="ARBA00001961"/>
    </source>
</evidence>
<accession>A0AAD4I466</accession>
<keyword evidence="4" id="KW-0223">Dioxygenase</keyword>
<keyword evidence="9" id="KW-0472">Membrane</keyword>
<dbReference type="Pfam" id="PF11807">
    <property type="entry name" value="UstYa"/>
    <property type="match status" value="1"/>
</dbReference>
<comment type="caution">
    <text evidence="11">The sequence shown here is derived from an EMBL/GenBank/DDBJ whole genome shotgun (WGS) entry which is preliminary data.</text>
</comment>
<dbReference type="GO" id="GO:0005506">
    <property type="term" value="F:iron ion binding"/>
    <property type="evidence" value="ECO:0007669"/>
    <property type="project" value="InterPro"/>
</dbReference>
<dbReference type="FunFam" id="2.60.120.620:FF:000021">
    <property type="entry name" value="WGS project CABT00000000 data, contig 2.8"/>
    <property type="match status" value="1"/>
</dbReference>
<evidence type="ECO:0000256" key="9">
    <source>
        <dbReference type="SAM" id="Phobius"/>
    </source>
</evidence>
<keyword evidence="9" id="KW-0812">Transmembrane</keyword>
<feature type="region of interest" description="Disordered" evidence="8">
    <location>
        <begin position="338"/>
        <end position="358"/>
    </location>
</feature>
<dbReference type="PANTHER" id="PTHR33365:SF11">
    <property type="entry name" value="TAT PATHWAY SIGNAL SEQUENCE"/>
    <property type="match status" value="1"/>
</dbReference>
<dbReference type="EMBL" id="JAANER010000011">
    <property type="protein sequence ID" value="KAG9185128.1"/>
    <property type="molecule type" value="Genomic_DNA"/>
</dbReference>
<keyword evidence="3" id="KW-0479">Metal-binding</keyword>
<evidence type="ECO:0000256" key="3">
    <source>
        <dbReference type="ARBA" id="ARBA00022723"/>
    </source>
</evidence>
<feature type="compositionally biased region" description="Low complexity" evidence="8">
    <location>
        <begin position="8"/>
        <end position="22"/>
    </location>
</feature>
<protein>
    <recommendedName>
        <fullName evidence="10">Fe2OG dioxygenase domain-containing protein</fullName>
    </recommendedName>
</protein>
<feature type="compositionally biased region" description="Basic and acidic residues" evidence="8">
    <location>
        <begin position="338"/>
        <end position="349"/>
    </location>
</feature>
<keyword evidence="5" id="KW-0560">Oxidoreductase</keyword>
<dbReference type="SMART" id="SM00702">
    <property type="entry name" value="P4Hc"/>
    <property type="match status" value="1"/>
</dbReference>
<proteinExistence type="inferred from homology"/>
<evidence type="ECO:0000256" key="6">
    <source>
        <dbReference type="ARBA" id="ARBA00023004"/>
    </source>
</evidence>
<evidence type="ECO:0000313" key="12">
    <source>
        <dbReference type="Proteomes" id="UP001199106"/>
    </source>
</evidence>
<evidence type="ECO:0000313" key="11">
    <source>
        <dbReference type="EMBL" id="KAG9185128.1"/>
    </source>
</evidence>
<evidence type="ECO:0000259" key="10">
    <source>
        <dbReference type="PROSITE" id="PS51471"/>
    </source>
</evidence>
<feature type="region of interest" description="Disordered" evidence="8">
    <location>
        <begin position="1"/>
        <end position="31"/>
    </location>
</feature>
<evidence type="ECO:0000256" key="7">
    <source>
        <dbReference type="ARBA" id="ARBA00035112"/>
    </source>
</evidence>
<comment type="similarity">
    <text evidence="7">Belongs to the ustYa family.</text>
</comment>
<keyword evidence="9" id="KW-1133">Transmembrane helix</keyword>
<dbReference type="GO" id="GO:0043386">
    <property type="term" value="P:mycotoxin biosynthetic process"/>
    <property type="evidence" value="ECO:0007669"/>
    <property type="project" value="InterPro"/>
</dbReference>
<reference evidence="11" key="1">
    <citation type="submission" date="2021-07" db="EMBL/GenBank/DDBJ databases">
        <title>Genome Resource of American Ginseng Black Spot Pathogen Alternaria panax.</title>
        <authorList>
            <person name="Qiu C."/>
            <person name="Wang W."/>
            <person name="Liu Z."/>
        </authorList>
    </citation>
    <scope>NUCLEOTIDE SEQUENCE</scope>
    <source>
        <strain evidence="11">BNCC115425</strain>
    </source>
</reference>
<dbReference type="Gene3D" id="2.60.120.620">
    <property type="entry name" value="q2cbj1_9rhob like domain"/>
    <property type="match status" value="1"/>
</dbReference>
<evidence type="ECO:0000256" key="4">
    <source>
        <dbReference type="ARBA" id="ARBA00022964"/>
    </source>
</evidence>
<dbReference type="GO" id="GO:0016705">
    <property type="term" value="F:oxidoreductase activity, acting on paired donors, with incorporation or reduction of molecular oxygen"/>
    <property type="evidence" value="ECO:0007669"/>
    <property type="project" value="InterPro"/>
</dbReference>
<comment type="pathway">
    <text evidence="2">Mycotoxin biosynthesis.</text>
</comment>
<dbReference type="AlphaFoldDB" id="A0AAD4I466"/>